<dbReference type="InterPro" id="IPR000182">
    <property type="entry name" value="GNAT_dom"/>
</dbReference>
<dbReference type="EMBL" id="BSQG01000005">
    <property type="protein sequence ID" value="GLU48773.1"/>
    <property type="molecule type" value="Genomic_DNA"/>
</dbReference>
<dbReference type="RefSeq" id="WP_285760251.1">
    <property type="nucleotide sequence ID" value="NZ_BSQG01000005.1"/>
</dbReference>
<dbReference type="InterPro" id="IPR016181">
    <property type="entry name" value="Acyl_CoA_acyltransferase"/>
</dbReference>
<dbReference type="PANTHER" id="PTHR43877">
    <property type="entry name" value="AMINOALKYLPHOSPHONATE N-ACETYLTRANSFERASE-RELATED-RELATED"/>
    <property type="match status" value="1"/>
</dbReference>
<keyword evidence="2" id="KW-0012">Acyltransferase</keyword>
<dbReference type="GO" id="GO:0016747">
    <property type="term" value="F:acyltransferase activity, transferring groups other than amino-acyl groups"/>
    <property type="evidence" value="ECO:0007669"/>
    <property type="project" value="InterPro"/>
</dbReference>
<keyword evidence="5" id="KW-1185">Reference proteome</keyword>
<protein>
    <recommendedName>
        <fullName evidence="3">N-acetyltransferase domain-containing protein</fullName>
    </recommendedName>
</protein>
<proteinExistence type="predicted"/>
<evidence type="ECO:0000313" key="4">
    <source>
        <dbReference type="EMBL" id="GLU48773.1"/>
    </source>
</evidence>
<keyword evidence="1" id="KW-0808">Transferase</keyword>
<dbReference type="Gene3D" id="3.40.630.30">
    <property type="match status" value="1"/>
</dbReference>
<feature type="domain" description="N-acetyltransferase" evidence="3">
    <location>
        <begin position="11"/>
        <end position="163"/>
    </location>
</feature>
<dbReference type="Proteomes" id="UP001165092">
    <property type="component" value="Unassembled WGS sequence"/>
</dbReference>
<dbReference type="Pfam" id="PF00583">
    <property type="entry name" value="Acetyltransf_1"/>
    <property type="match status" value="1"/>
</dbReference>
<organism evidence="4 5">
    <name type="scientific">Nocardiopsis ansamitocini</name>
    <dbReference type="NCBI Taxonomy" id="1670832"/>
    <lineage>
        <taxon>Bacteria</taxon>
        <taxon>Bacillati</taxon>
        <taxon>Actinomycetota</taxon>
        <taxon>Actinomycetes</taxon>
        <taxon>Streptosporangiales</taxon>
        <taxon>Nocardiopsidaceae</taxon>
        <taxon>Nocardiopsis</taxon>
    </lineage>
</organism>
<evidence type="ECO:0000256" key="1">
    <source>
        <dbReference type="ARBA" id="ARBA00022679"/>
    </source>
</evidence>
<dbReference type="AlphaFoldDB" id="A0A9W6P872"/>
<name>A0A9W6P872_9ACTN</name>
<accession>A0A9W6P872</accession>
<dbReference type="PANTHER" id="PTHR43877:SF2">
    <property type="entry name" value="AMINOALKYLPHOSPHONATE N-ACETYLTRANSFERASE-RELATED"/>
    <property type="match status" value="1"/>
</dbReference>
<evidence type="ECO:0000313" key="5">
    <source>
        <dbReference type="Proteomes" id="UP001165092"/>
    </source>
</evidence>
<dbReference type="SUPFAM" id="SSF55729">
    <property type="entry name" value="Acyl-CoA N-acyltransferases (Nat)"/>
    <property type="match status" value="1"/>
</dbReference>
<dbReference type="PROSITE" id="PS51186">
    <property type="entry name" value="GNAT"/>
    <property type="match status" value="1"/>
</dbReference>
<dbReference type="CDD" id="cd04301">
    <property type="entry name" value="NAT_SF"/>
    <property type="match status" value="1"/>
</dbReference>
<dbReference type="InterPro" id="IPR050832">
    <property type="entry name" value="Bact_Acetyltransf"/>
</dbReference>
<gene>
    <name evidence="4" type="ORF">Nans01_31240</name>
</gene>
<comment type="caution">
    <text evidence="4">The sequence shown here is derived from an EMBL/GenBank/DDBJ whole genome shotgun (WGS) entry which is preliminary data.</text>
</comment>
<evidence type="ECO:0000256" key="2">
    <source>
        <dbReference type="ARBA" id="ARBA00023315"/>
    </source>
</evidence>
<reference evidence="4" key="1">
    <citation type="submission" date="2023-02" db="EMBL/GenBank/DDBJ databases">
        <title>Nocardiopsis ansamitocini NBRC 112285.</title>
        <authorList>
            <person name="Ichikawa N."/>
            <person name="Sato H."/>
            <person name="Tonouchi N."/>
        </authorList>
    </citation>
    <scope>NUCLEOTIDE SEQUENCE</scope>
    <source>
        <strain evidence="4">NBRC 112285</strain>
    </source>
</reference>
<evidence type="ECO:0000259" key="3">
    <source>
        <dbReference type="PROSITE" id="PS51186"/>
    </source>
</evidence>
<sequence>MVLQPPARTDRSVRAATLTDPGAALLVEALLEEYTRRYSAEGAAHELASYPLTDFAPPRGALLLVEEGASVIAGGALRRYDEGTAEVKRVWTHPAHRRRGLARQVMGALETEAVRLGYTRVFLSTGPAQPEAMALYRVLGYRARDGEGFDESGRRRYFAFDKPLSGAP</sequence>